<name>A0AAF1AV69_DAUCS</name>
<organism evidence="2 3">
    <name type="scientific">Daucus carota subsp. sativus</name>
    <name type="common">Carrot</name>
    <dbReference type="NCBI Taxonomy" id="79200"/>
    <lineage>
        <taxon>Eukaryota</taxon>
        <taxon>Viridiplantae</taxon>
        <taxon>Streptophyta</taxon>
        <taxon>Embryophyta</taxon>
        <taxon>Tracheophyta</taxon>
        <taxon>Spermatophyta</taxon>
        <taxon>Magnoliopsida</taxon>
        <taxon>eudicotyledons</taxon>
        <taxon>Gunneridae</taxon>
        <taxon>Pentapetalae</taxon>
        <taxon>asterids</taxon>
        <taxon>campanulids</taxon>
        <taxon>Apiales</taxon>
        <taxon>Apiaceae</taxon>
        <taxon>Apioideae</taxon>
        <taxon>Scandiceae</taxon>
        <taxon>Daucinae</taxon>
        <taxon>Daucus</taxon>
        <taxon>Daucus sect. Daucus</taxon>
    </lineage>
</organism>
<evidence type="ECO:0000313" key="3">
    <source>
        <dbReference type="Proteomes" id="UP000077755"/>
    </source>
</evidence>
<dbReference type="EMBL" id="CP093345">
    <property type="protein sequence ID" value="WOG93721.1"/>
    <property type="molecule type" value="Genomic_DNA"/>
</dbReference>
<dbReference type="GO" id="GO:0009507">
    <property type="term" value="C:chloroplast"/>
    <property type="evidence" value="ECO:0007669"/>
    <property type="project" value="TreeGrafter"/>
</dbReference>
<dbReference type="InterPro" id="IPR018253">
    <property type="entry name" value="DnaJ_domain_CS"/>
</dbReference>
<dbReference type="Proteomes" id="UP000077755">
    <property type="component" value="Chromosome 3"/>
</dbReference>
<dbReference type="SUPFAM" id="SSF46565">
    <property type="entry name" value="Chaperone J-domain"/>
    <property type="match status" value="1"/>
</dbReference>
<dbReference type="PROSITE" id="PS00636">
    <property type="entry name" value="DNAJ_1"/>
    <property type="match status" value="1"/>
</dbReference>
<dbReference type="InterPro" id="IPR001623">
    <property type="entry name" value="DnaJ_domain"/>
</dbReference>
<dbReference type="InterPro" id="IPR053232">
    <property type="entry name" value="DnaJ_C/III_chloroplastic"/>
</dbReference>
<dbReference type="PRINTS" id="PR00625">
    <property type="entry name" value="JDOMAIN"/>
</dbReference>
<dbReference type="Pfam" id="PF00226">
    <property type="entry name" value="DnaJ"/>
    <property type="match status" value="1"/>
</dbReference>
<dbReference type="InterPro" id="IPR036869">
    <property type="entry name" value="J_dom_sf"/>
</dbReference>
<accession>A0AAF1AV69</accession>
<protein>
    <recommendedName>
        <fullName evidence="1">J domain-containing protein</fullName>
    </recommendedName>
</protein>
<dbReference type="Gene3D" id="1.10.287.110">
    <property type="entry name" value="DnaJ domain"/>
    <property type="match status" value="1"/>
</dbReference>
<keyword evidence="3" id="KW-1185">Reference proteome</keyword>
<dbReference type="SMART" id="SM00271">
    <property type="entry name" value="DnaJ"/>
    <property type="match status" value="1"/>
</dbReference>
<dbReference type="PROSITE" id="PS50076">
    <property type="entry name" value="DNAJ_2"/>
    <property type="match status" value="1"/>
</dbReference>
<evidence type="ECO:0000259" key="1">
    <source>
        <dbReference type="PROSITE" id="PS50076"/>
    </source>
</evidence>
<dbReference type="KEGG" id="dcr:108212654"/>
<dbReference type="CDD" id="cd06257">
    <property type="entry name" value="DnaJ"/>
    <property type="match status" value="1"/>
</dbReference>
<feature type="domain" description="J" evidence="1">
    <location>
        <begin position="31"/>
        <end position="100"/>
    </location>
</feature>
<reference evidence="2" key="1">
    <citation type="journal article" date="2016" name="Nat. Genet.">
        <title>A high-quality carrot genome assembly provides new insights into carotenoid accumulation and asterid genome evolution.</title>
        <authorList>
            <person name="Iorizzo M."/>
            <person name="Ellison S."/>
            <person name="Senalik D."/>
            <person name="Zeng P."/>
            <person name="Satapoomin P."/>
            <person name="Huang J."/>
            <person name="Bowman M."/>
            <person name="Iovene M."/>
            <person name="Sanseverino W."/>
            <person name="Cavagnaro P."/>
            <person name="Yildiz M."/>
            <person name="Macko-Podgorni A."/>
            <person name="Moranska E."/>
            <person name="Grzebelus E."/>
            <person name="Grzebelus D."/>
            <person name="Ashrafi H."/>
            <person name="Zheng Z."/>
            <person name="Cheng S."/>
            <person name="Spooner D."/>
            <person name="Van Deynze A."/>
            <person name="Simon P."/>
        </authorList>
    </citation>
    <scope>NUCLEOTIDE SEQUENCE</scope>
    <source>
        <tissue evidence="2">Leaf</tissue>
    </source>
</reference>
<dbReference type="AlphaFoldDB" id="A0AAF1AV69"/>
<evidence type="ECO:0000313" key="2">
    <source>
        <dbReference type="EMBL" id="WOG93721.1"/>
    </source>
</evidence>
<proteinExistence type="predicted"/>
<gene>
    <name evidence="2" type="ORF">DCAR_0313008</name>
</gene>
<reference evidence="2" key="2">
    <citation type="submission" date="2022-03" db="EMBL/GenBank/DDBJ databases">
        <title>Draft title - Genomic analysis of global carrot germplasm unveils the trajectory of domestication and the origin of high carotenoid orange carrot.</title>
        <authorList>
            <person name="Iorizzo M."/>
            <person name="Ellison S."/>
            <person name="Senalik D."/>
            <person name="Macko-Podgorni A."/>
            <person name="Grzebelus D."/>
            <person name="Bostan H."/>
            <person name="Rolling W."/>
            <person name="Curaba J."/>
            <person name="Simon P."/>
        </authorList>
    </citation>
    <scope>NUCLEOTIDE SEQUENCE</scope>
    <source>
        <tissue evidence="2">Leaf</tissue>
    </source>
</reference>
<sequence length="145" mass="16692">MEVSLQLNTNSLPKAMQSAMSVKNSCKVKPNFYQLLSLSSEDNVGFHEIKKAYRSKALEFHPDVCPPSSRAESSRRFMEIREAYDTLSDPHSRRMYDYKMSLVDSLFYEDARGDLSNKVWETQLSGLQKRSLDKLDKKKKKNACA</sequence>
<dbReference type="PANTHER" id="PTHR45090">
    <property type="entry name" value="CHAPERONE PROTEIN DNAJ 20 CHLOROPLASTIC"/>
    <property type="match status" value="1"/>
</dbReference>
<dbReference type="PANTHER" id="PTHR45090:SF3">
    <property type="entry name" value="OS09G0368800 PROTEIN"/>
    <property type="match status" value="1"/>
</dbReference>